<dbReference type="InterPro" id="IPR039421">
    <property type="entry name" value="Type_1_exporter"/>
</dbReference>
<protein>
    <submittedName>
        <fullName evidence="11">ABC transporter ATP-binding protein/permease</fullName>
    </submittedName>
</protein>
<evidence type="ECO:0000256" key="2">
    <source>
        <dbReference type="ARBA" id="ARBA00022448"/>
    </source>
</evidence>
<evidence type="ECO:0000256" key="4">
    <source>
        <dbReference type="ARBA" id="ARBA00022741"/>
    </source>
</evidence>
<dbReference type="Proteomes" id="UP001164472">
    <property type="component" value="Chromosome"/>
</dbReference>
<dbReference type="InterPro" id="IPR036640">
    <property type="entry name" value="ABC1_TM_sf"/>
</dbReference>
<feature type="domain" description="ABC transporter" evidence="9">
    <location>
        <begin position="356"/>
        <end position="590"/>
    </location>
</feature>
<dbReference type="GO" id="GO:0034040">
    <property type="term" value="F:ATPase-coupled lipid transmembrane transporter activity"/>
    <property type="evidence" value="ECO:0007669"/>
    <property type="project" value="TreeGrafter"/>
</dbReference>
<dbReference type="AlphaFoldDB" id="A0A9E8HL29"/>
<dbReference type="PROSITE" id="PS00211">
    <property type="entry name" value="ABC_TRANSPORTER_1"/>
    <property type="match status" value="1"/>
</dbReference>
<evidence type="ECO:0000256" key="3">
    <source>
        <dbReference type="ARBA" id="ARBA00022692"/>
    </source>
</evidence>
<feature type="domain" description="ABC transmembrane type-1" evidence="10">
    <location>
        <begin position="34"/>
        <end position="322"/>
    </location>
</feature>
<dbReference type="Gene3D" id="3.40.50.300">
    <property type="entry name" value="P-loop containing nucleotide triphosphate hydrolases"/>
    <property type="match status" value="1"/>
</dbReference>
<dbReference type="EMBL" id="CP101527">
    <property type="protein sequence ID" value="UZW76618.1"/>
    <property type="molecule type" value="Genomic_DNA"/>
</dbReference>
<evidence type="ECO:0000256" key="8">
    <source>
        <dbReference type="SAM" id="Phobius"/>
    </source>
</evidence>
<feature type="transmembrane region" description="Helical" evidence="8">
    <location>
        <begin position="66"/>
        <end position="85"/>
    </location>
</feature>
<dbReference type="SMART" id="SM00382">
    <property type="entry name" value="AAA"/>
    <property type="match status" value="1"/>
</dbReference>
<feature type="transmembrane region" description="Helical" evidence="8">
    <location>
        <begin position="296"/>
        <end position="317"/>
    </location>
</feature>
<dbReference type="PANTHER" id="PTHR24221">
    <property type="entry name" value="ATP-BINDING CASSETTE SUB-FAMILY B"/>
    <property type="match status" value="1"/>
</dbReference>
<gene>
    <name evidence="11" type="ORF">NNL22_08560</name>
</gene>
<keyword evidence="2" id="KW-0813">Transport</keyword>
<dbReference type="PANTHER" id="PTHR24221:SF632">
    <property type="entry name" value="ATP-DEPENDENT LIPID A-CORE FLIPPASE"/>
    <property type="match status" value="1"/>
</dbReference>
<feature type="transmembrane region" description="Helical" evidence="8">
    <location>
        <begin position="179"/>
        <end position="196"/>
    </location>
</feature>
<evidence type="ECO:0000256" key="1">
    <source>
        <dbReference type="ARBA" id="ARBA00004651"/>
    </source>
</evidence>
<proteinExistence type="predicted"/>
<dbReference type="Pfam" id="PF00664">
    <property type="entry name" value="ABC_membrane"/>
    <property type="match status" value="1"/>
</dbReference>
<dbReference type="GO" id="GO:0005886">
    <property type="term" value="C:plasma membrane"/>
    <property type="evidence" value="ECO:0007669"/>
    <property type="project" value="UniProtKB-SubCell"/>
</dbReference>
<feature type="transmembrane region" description="Helical" evidence="8">
    <location>
        <begin position="261"/>
        <end position="284"/>
    </location>
</feature>
<dbReference type="Pfam" id="PF00005">
    <property type="entry name" value="ABC_tran"/>
    <property type="match status" value="1"/>
</dbReference>
<name>A0A9E8HL29_9ALTE</name>
<dbReference type="SUPFAM" id="SSF52540">
    <property type="entry name" value="P-loop containing nucleoside triphosphate hydrolases"/>
    <property type="match status" value="1"/>
</dbReference>
<dbReference type="GO" id="GO:0005524">
    <property type="term" value="F:ATP binding"/>
    <property type="evidence" value="ECO:0007669"/>
    <property type="project" value="UniProtKB-KW"/>
</dbReference>
<sequence>MRHRNYEVEPGTGMKWHVIKLLLPYLLEFKKRVILALSCLVLAKVASIMIPFVLKHIVDALDSKALGTEALIIAPLGLVAAYGLARFMNVVFNELRDTLFGRVTERTIRRIGLQTFKHLHNLDMDFHLNRRTGGLSRDIERGTTGINMLMRFLVFNIFPTLFEVLLVVGILFYNYGISFALIILISVVAYVAYSIIATEWRTRFVREVNVADSASNSRAIDSLLNYETVKYFTNETYESDRYDTNLATWEQAKRKNRLTMFALNGGQAFIIAAATTSMLALAALRVANGTMSIGDFVLINAFMMQIFIPLNFLGFVYREIKGSLANIEQMFELLKKKPKITDADDATELALENAELEFNNVSFHYHSERPIIKNISFTVKEGQKVALVGESGSGKSTLVKLLFRFYDCNQGSITVNGKDLRQITQHSLRKAIGIVPQDTVLFNDTILENVRYGNVEATDEEVLKAISLAHLDSFIAELPKGVLTTVGERGLKLSGGEKQRVAIARTILKHPPILVFDEATSSLDSHSEQAILEAIKEVSEGYTSLVIAHRLSTVVDADKIILMSHGEIAEEGSHEELLAMNGQYARLWHIQQKESQ</sequence>
<feature type="transmembrane region" description="Helical" evidence="8">
    <location>
        <begin position="33"/>
        <end position="54"/>
    </location>
</feature>
<keyword evidence="5 11" id="KW-0067">ATP-binding</keyword>
<evidence type="ECO:0000259" key="10">
    <source>
        <dbReference type="PROSITE" id="PS50929"/>
    </source>
</evidence>
<dbReference type="GO" id="GO:0140359">
    <property type="term" value="F:ABC-type transporter activity"/>
    <property type="evidence" value="ECO:0007669"/>
    <property type="project" value="InterPro"/>
</dbReference>
<dbReference type="InterPro" id="IPR017871">
    <property type="entry name" value="ABC_transporter-like_CS"/>
</dbReference>
<dbReference type="InterPro" id="IPR003439">
    <property type="entry name" value="ABC_transporter-like_ATP-bd"/>
</dbReference>
<dbReference type="InterPro" id="IPR011527">
    <property type="entry name" value="ABC1_TM_dom"/>
</dbReference>
<keyword evidence="3 8" id="KW-0812">Transmembrane</keyword>
<evidence type="ECO:0000313" key="12">
    <source>
        <dbReference type="Proteomes" id="UP001164472"/>
    </source>
</evidence>
<keyword evidence="6 8" id="KW-1133">Transmembrane helix</keyword>
<keyword evidence="7 8" id="KW-0472">Membrane</keyword>
<dbReference type="KEGG" id="asem:NNL22_08560"/>
<dbReference type="PROSITE" id="PS50893">
    <property type="entry name" value="ABC_TRANSPORTER_2"/>
    <property type="match status" value="1"/>
</dbReference>
<dbReference type="RefSeq" id="WP_251812442.1">
    <property type="nucleotide sequence ID" value="NZ_CP101527.1"/>
</dbReference>
<dbReference type="InterPro" id="IPR027417">
    <property type="entry name" value="P-loop_NTPase"/>
</dbReference>
<dbReference type="GO" id="GO:0016887">
    <property type="term" value="F:ATP hydrolysis activity"/>
    <property type="evidence" value="ECO:0007669"/>
    <property type="project" value="InterPro"/>
</dbReference>
<dbReference type="InterPro" id="IPR003593">
    <property type="entry name" value="AAA+_ATPase"/>
</dbReference>
<keyword evidence="12" id="KW-1185">Reference proteome</keyword>
<dbReference type="FunFam" id="3.40.50.300:FF:000186">
    <property type="entry name" value="ATP-binding cassette sub-family B member 7, mitochondrial"/>
    <property type="match status" value="1"/>
</dbReference>
<dbReference type="SUPFAM" id="SSF90123">
    <property type="entry name" value="ABC transporter transmembrane region"/>
    <property type="match status" value="1"/>
</dbReference>
<dbReference type="Gene3D" id="1.20.1560.10">
    <property type="entry name" value="ABC transporter type 1, transmembrane domain"/>
    <property type="match status" value="1"/>
</dbReference>
<dbReference type="CDD" id="cd18582">
    <property type="entry name" value="ABC_6TM_ATM1_ABCB7"/>
    <property type="match status" value="1"/>
</dbReference>
<reference evidence="11" key="1">
    <citation type="submission" date="2022-07" db="EMBL/GenBank/DDBJ databases">
        <title>Alkalimarinus sp. nov., isolated from gut of a Alitta virens.</title>
        <authorList>
            <person name="Yang A.I."/>
            <person name="Shin N.-R."/>
        </authorList>
    </citation>
    <scope>NUCLEOTIDE SEQUENCE</scope>
    <source>
        <strain evidence="11">FA028</strain>
    </source>
</reference>
<evidence type="ECO:0000256" key="5">
    <source>
        <dbReference type="ARBA" id="ARBA00022840"/>
    </source>
</evidence>
<comment type="subcellular location">
    <subcellularLocation>
        <location evidence="1">Cell membrane</location>
        <topology evidence="1">Multi-pass membrane protein</topology>
    </subcellularLocation>
</comment>
<evidence type="ECO:0000313" key="11">
    <source>
        <dbReference type="EMBL" id="UZW76618.1"/>
    </source>
</evidence>
<organism evidence="11 12">
    <name type="scientific">Alkalimarinus sediminis</name>
    <dbReference type="NCBI Taxonomy" id="1632866"/>
    <lineage>
        <taxon>Bacteria</taxon>
        <taxon>Pseudomonadati</taxon>
        <taxon>Pseudomonadota</taxon>
        <taxon>Gammaproteobacteria</taxon>
        <taxon>Alteromonadales</taxon>
        <taxon>Alteromonadaceae</taxon>
        <taxon>Alkalimarinus</taxon>
    </lineage>
</organism>
<dbReference type="PROSITE" id="PS50929">
    <property type="entry name" value="ABC_TM1F"/>
    <property type="match status" value="1"/>
</dbReference>
<feature type="transmembrane region" description="Helical" evidence="8">
    <location>
        <begin position="152"/>
        <end position="173"/>
    </location>
</feature>
<evidence type="ECO:0000256" key="6">
    <source>
        <dbReference type="ARBA" id="ARBA00022989"/>
    </source>
</evidence>
<evidence type="ECO:0000256" key="7">
    <source>
        <dbReference type="ARBA" id="ARBA00023136"/>
    </source>
</evidence>
<accession>A0A9E8HL29</accession>
<evidence type="ECO:0000259" key="9">
    <source>
        <dbReference type="PROSITE" id="PS50893"/>
    </source>
</evidence>
<keyword evidence="4" id="KW-0547">Nucleotide-binding</keyword>